<keyword evidence="1" id="KW-0732">Signal</keyword>
<feature type="chain" id="PRO_5016830952" description="DUF4139 domain-containing protein" evidence="1">
    <location>
        <begin position="24"/>
        <end position="462"/>
    </location>
</feature>
<evidence type="ECO:0008006" key="4">
    <source>
        <dbReference type="Google" id="ProtNLM"/>
    </source>
</evidence>
<name>A0A345UG58_9BACT</name>
<reference evidence="2 3" key="1">
    <citation type="submission" date="2018-03" db="EMBL/GenBank/DDBJ databases">
        <title>Phenotypic and genomic properties of Cyclonatronum proteinivorum gen. nov., sp. nov., a haloalkaliphilic bacteroidete from soda lakes possessing Na+-translocating rhodopsin.</title>
        <authorList>
            <person name="Toshchakov S.V."/>
            <person name="Korzhenkov A."/>
            <person name="Samarov N.I."/>
            <person name="Kublanov I.V."/>
            <person name="Muntyan M.S."/>
            <person name="Sorokin D.Y."/>
        </authorList>
    </citation>
    <scope>NUCLEOTIDE SEQUENCE [LARGE SCALE GENOMIC DNA]</scope>
    <source>
        <strain evidence="2 3">Omega</strain>
    </source>
</reference>
<accession>A0A345UG58</accession>
<dbReference type="PANTHER" id="PTHR38075:SF1">
    <property type="entry name" value="DUF4139 DOMAIN-CONTAINING PROTEIN"/>
    <property type="match status" value="1"/>
</dbReference>
<dbReference type="PANTHER" id="PTHR38075">
    <property type="entry name" value="DUF4139 DOMAIN-CONTAINING PROTEIN"/>
    <property type="match status" value="1"/>
</dbReference>
<dbReference type="AlphaFoldDB" id="A0A345UG58"/>
<sequence length="462" mass="50829">MNNFLHKISLTALLLLTACSAIAQNPAAEPEPGFVFSSKADEVQIRIQGGQFATVWETRILSLQEGTNEVLLHGLPNPANITDLQFAGELLPVGSALRMQSGAMTGLFDRLVDQQVTLTGPAGTISGTVEQVRGSMLSLRDADGHQIIVPNPHQYSLQTTGDSADIRAETGVLLTYNAPRAGSYRIQLWYHTGLLGWTAEHQLLVDAETDQLDWHTFIHLENNTGAAWDGVQLKIESGGVNRRGGMGGLTSQVANDRNPDRFVHAFEDAIDLAPSESQRRLLLKAENIAYEKSYRFQATHNRSLNVTNRRPDILYRIDAGQMLAANNVSGIPHLPPGETRLLLRTGETLTLIGDRELTRAASADTLIRIQGGRSSRLLLDEVVRVLASGQDERLNRIEGTYTVRNLGTQSKPLQISIPTNENTRVLNVTGARYRLTADALEMELEMQPGAVQEITFTYERRP</sequence>
<dbReference type="RefSeq" id="WP_114982701.1">
    <property type="nucleotide sequence ID" value="NZ_CP027806.1"/>
</dbReference>
<evidence type="ECO:0000313" key="2">
    <source>
        <dbReference type="EMBL" id="AXI99459.1"/>
    </source>
</evidence>
<dbReference type="OrthoDB" id="9783078at2"/>
<evidence type="ECO:0000313" key="3">
    <source>
        <dbReference type="Proteomes" id="UP000254808"/>
    </source>
</evidence>
<feature type="signal peptide" evidence="1">
    <location>
        <begin position="1"/>
        <end position="23"/>
    </location>
</feature>
<organism evidence="2 3">
    <name type="scientific">Cyclonatronum proteinivorum</name>
    <dbReference type="NCBI Taxonomy" id="1457365"/>
    <lineage>
        <taxon>Bacteria</taxon>
        <taxon>Pseudomonadati</taxon>
        <taxon>Balneolota</taxon>
        <taxon>Balneolia</taxon>
        <taxon>Balneolales</taxon>
        <taxon>Cyclonatronaceae</taxon>
        <taxon>Cyclonatronum</taxon>
    </lineage>
</organism>
<dbReference type="KEGG" id="cprv:CYPRO_0172"/>
<dbReference type="EMBL" id="CP027806">
    <property type="protein sequence ID" value="AXI99459.1"/>
    <property type="molecule type" value="Genomic_DNA"/>
</dbReference>
<dbReference type="PROSITE" id="PS51257">
    <property type="entry name" value="PROKAR_LIPOPROTEIN"/>
    <property type="match status" value="1"/>
</dbReference>
<protein>
    <recommendedName>
        <fullName evidence="4">DUF4139 domain-containing protein</fullName>
    </recommendedName>
</protein>
<proteinExistence type="predicted"/>
<keyword evidence="3" id="KW-1185">Reference proteome</keyword>
<gene>
    <name evidence="2" type="ORF">CYPRO_0172</name>
</gene>
<evidence type="ECO:0000256" key="1">
    <source>
        <dbReference type="SAM" id="SignalP"/>
    </source>
</evidence>
<dbReference type="Proteomes" id="UP000254808">
    <property type="component" value="Chromosome"/>
</dbReference>